<dbReference type="AlphaFoldDB" id="A0AAD8WT66"/>
<protein>
    <submittedName>
        <fullName evidence="2">Uncharacterized protein</fullName>
    </submittedName>
</protein>
<dbReference type="PANTHER" id="PTHR11926:SF1392">
    <property type="entry name" value="GLYCOSYLTRANSFERASE"/>
    <property type="match status" value="1"/>
</dbReference>
<reference evidence="2" key="1">
    <citation type="submission" date="2023-07" db="EMBL/GenBank/DDBJ databases">
        <title>A chromosome-level genome assembly of Lolium multiflorum.</title>
        <authorList>
            <person name="Chen Y."/>
            <person name="Copetti D."/>
            <person name="Kolliker R."/>
            <person name="Studer B."/>
        </authorList>
    </citation>
    <scope>NUCLEOTIDE SEQUENCE</scope>
    <source>
        <strain evidence="2">02402/16</strain>
        <tissue evidence="2">Leaf</tissue>
    </source>
</reference>
<dbReference type="PANTHER" id="PTHR11926">
    <property type="entry name" value="GLUCOSYL/GLUCURONOSYL TRANSFERASES"/>
    <property type="match status" value="1"/>
</dbReference>
<comment type="caution">
    <text evidence="2">The sequence shown here is derived from an EMBL/GenBank/DDBJ whole genome shotgun (WGS) entry which is preliminary data.</text>
</comment>
<comment type="similarity">
    <text evidence="1">Belongs to the UDP-glycosyltransferase family.</text>
</comment>
<evidence type="ECO:0000313" key="2">
    <source>
        <dbReference type="EMBL" id="KAK1679680.1"/>
    </source>
</evidence>
<evidence type="ECO:0000256" key="1">
    <source>
        <dbReference type="ARBA" id="ARBA00009995"/>
    </source>
</evidence>
<gene>
    <name evidence="2" type="ORF">QYE76_040528</name>
</gene>
<evidence type="ECO:0000313" key="3">
    <source>
        <dbReference type="Proteomes" id="UP001231189"/>
    </source>
</evidence>
<accession>A0AAD8WT66</accession>
<keyword evidence="3" id="KW-1185">Reference proteome</keyword>
<dbReference type="SUPFAM" id="SSF53756">
    <property type="entry name" value="UDP-Glycosyltransferase/glycogen phosphorylase"/>
    <property type="match status" value="1"/>
</dbReference>
<dbReference type="Proteomes" id="UP001231189">
    <property type="component" value="Unassembled WGS sequence"/>
</dbReference>
<name>A0AAD8WT66_LOLMU</name>
<organism evidence="2 3">
    <name type="scientific">Lolium multiflorum</name>
    <name type="common">Italian ryegrass</name>
    <name type="synonym">Lolium perenne subsp. multiflorum</name>
    <dbReference type="NCBI Taxonomy" id="4521"/>
    <lineage>
        <taxon>Eukaryota</taxon>
        <taxon>Viridiplantae</taxon>
        <taxon>Streptophyta</taxon>
        <taxon>Embryophyta</taxon>
        <taxon>Tracheophyta</taxon>
        <taxon>Spermatophyta</taxon>
        <taxon>Magnoliopsida</taxon>
        <taxon>Liliopsida</taxon>
        <taxon>Poales</taxon>
        <taxon>Poaceae</taxon>
        <taxon>BOP clade</taxon>
        <taxon>Pooideae</taxon>
        <taxon>Poodae</taxon>
        <taxon>Poeae</taxon>
        <taxon>Poeae Chloroplast Group 2 (Poeae type)</taxon>
        <taxon>Loliodinae</taxon>
        <taxon>Loliinae</taxon>
        <taxon>Lolium</taxon>
    </lineage>
</organism>
<dbReference type="GO" id="GO:0080043">
    <property type="term" value="F:quercetin 3-O-glucosyltransferase activity"/>
    <property type="evidence" value="ECO:0007669"/>
    <property type="project" value="TreeGrafter"/>
</dbReference>
<dbReference type="EMBL" id="JAUUTY010000002">
    <property type="protein sequence ID" value="KAK1679680.1"/>
    <property type="molecule type" value="Genomic_DNA"/>
</dbReference>
<dbReference type="GO" id="GO:0080044">
    <property type="term" value="F:quercetin 7-O-glucosyltransferase activity"/>
    <property type="evidence" value="ECO:0007669"/>
    <property type="project" value="TreeGrafter"/>
</dbReference>
<proteinExistence type="inferred from homology"/>
<sequence length="129" mass="14239">MDSGVHVLLFPSPRQGLINPMLHFATALVDSGIHVTFLHTEHNLRRITRAPPPRLRLLSVPDGLPDDHPRAFMELMESMCTLLGKGLAVRLPKKATMIKCATTTFGAPQTVGHCYRELADLDCGAISKW</sequence>
<dbReference type="Gene3D" id="3.40.50.2000">
    <property type="entry name" value="Glycogen Phosphorylase B"/>
    <property type="match status" value="1"/>
</dbReference>